<feature type="domain" description="Retrotransposon gag" evidence="1">
    <location>
        <begin position="46"/>
        <end position="134"/>
    </location>
</feature>
<keyword evidence="2" id="KW-0548">Nucleotidyltransferase</keyword>
<comment type="caution">
    <text evidence="2">The sequence shown here is derived from an EMBL/GenBank/DDBJ whole genome shotgun (WGS) entry which is preliminary data.</text>
</comment>
<protein>
    <submittedName>
        <fullName evidence="2">Reverse transcriptase domain-containing protein</fullName>
    </submittedName>
</protein>
<organism evidence="2 3">
    <name type="scientific">Tanacetum coccineum</name>
    <dbReference type="NCBI Taxonomy" id="301880"/>
    <lineage>
        <taxon>Eukaryota</taxon>
        <taxon>Viridiplantae</taxon>
        <taxon>Streptophyta</taxon>
        <taxon>Embryophyta</taxon>
        <taxon>Tracheophyta</taxon>
        <taxon>Spermatophyta</taxon>
        <taxon>Magnoliopsida</taxon>
        <taxon>eudicotyledons</taxon>
        <taxon>Gunneridae</taxon>
        <taxon>Pentapetalae</taxon>
        <taxon>asterids</taxon>
        <taxon>campanulids</taxon>
        <taxon>Asterales</taxon>
        <taxon>Asteraceae</taxon>
        <taxon>Asteroideae</taxon>
        <taxon>Anthemideae</taxon>
        <taxon>Anthemidinae</taxon>
        <taxon>Tanacetum</taxon>
    </lineage>
</organism>
<keyword evidence="2" id="KW-0695">RNA-directed DNA polymerase</keyword>
<proteinExistence type="predicted"/>
<dbReference type="Proteomes" id="UP001151760">
    <property type="component" value="Unassembled WGS sequence"/>
</dbReference>
<name>A0ABQ4YI35_9ASTR</name>
<dbReference type="PANTHER" id="PTHR33223">
    <property type="entry name" value="CCHC-TYPE DOMAIN-CONTAINING PROTEIN"/>
    <property type="match status" value="1"/>
</dbReference>
<dbReference type="GO" id="GO:0003964">
    <property type="term" value="F:RNA-directed DNA polymerase activity"/>
    <property type="evidence" value="ECO:0007669"/>
    <property type="project" value="UniProtKB-KW"/>
</dbReference>
<keyword evidence="2" id="KW-0808">Transferase</keyword>
<evidence type="ECO:0000259" key="1">
    <source>
        <dbReference type="Pfam" id="PF03732"/>
    </source>
</evidence>
<dbReference type="PANTHER" id="PTHR33223:SF11">
    <property type="entry name" value="ELEMENT PROTEIN, PUTATIVE-RELATED"/>
    <property type="match status" value="1"/>
</dbReference>
<dbReference type="InterPro" id="IPR005162">
    <property type="entry name" value="Retrotrans_gag_dom"/>
</dbReference>
<reference evidence="2" key="2">
    <citation type="submission" date="2022-01" db="EMBL/GenBank/DDBJ databases">
        <authorList>
            <person name="Yamashiro T."/>
            <person name="Shiraishi A."/>
            <person name="Satake H."/>
            <person name="Nakayama K."/>
        </authorList>
    </citation>
    <scope>NUCLEOTIDE SEQUENCE</scope>
</reference>
<keyword evidence="3" id="KW-1185">Reference proteome</keyword>
<evidence type="ECO:0000313" key="3">
    <source>
        <dbReference type="Proteomes" id="UP001151760"/>
    </source>
</evidence>
<evidence type="ECO:0000313" key="2">
    <source>
        <dbReference type="EMBL" id="GJS77117.1"/>
    </source>
</evidence>
<dbReference type="EMBL" id="BQNB010010425">
    <property type="protein sequence ID" value="GJS77117.1"/>
    <property type="molecule type" value="Genomic_DNA"/>
</dbReference>
<accession>A0ABQ4YI35</accession>
<sequence length="259" mass="30309">MRRRLHSPATYASRYRTLYKTEPRPGTPSSISRTPYRTSDDRAVLFNFTLIRSTRVWFDTLPPESIDSYVVLQKAFLGNFLQQKKYIKDPVEIHHIKQKEGESTEAYMECFKSKIMYINGASECMRVSEFMYGITNPDLIKRLNDNILKSVDETMSVTTTFFRGEMAVATQSRKKAPSMWRHHEASHKPCFDKWSDFKNRQKSSKRHDRFTPLIKTSKEILAMDTVKFKAPPLMFGPIENRNKNKFCEFHGDKGHNTDE</sequence>
<reference evidence="2" key="1">
    <citation type="journal article" date="2022" name="Int. J. Mol. Sci.">
        <title>Draft Genome of Tanacetum Coccineum: Genomic Comparison of Closely Related Tanacetum-Family Plants.</title>
        <authorList>
            <person name="Yamashiro T."/>
            <person name="Shiraishi A."/>
            <person name="Nakayama K."/>
            <person name="Satake H."/>
        </authorList>
    </citation>
    <scope>NUCLEOTIDE SEQUENCE</scope>
</reference>
<dbReference type="Pfam" id="PF03732">
    <property type="entry name" value="Retrotrans_gag"/>
    <property type="match status" value="1"/>
</dbReference>
<gene>
    <name evidence="2" type="ORF">Tco_0726998</name>
</gene>